<dbReference type="PANTHER" id="PTHR43115">
    <property type="entry name" value="DEHYDROGENASE/REDUCTASE SDR FAMILY MEMBER 11"/>
    <property type="match status" value="1"/>
</dbReference>
<dbReference type="PROSITE" id="PS00061">
    <property type="entry name" value="ADH_SHORT"/>
    <property type="match status" value="1"/>
</dbReference>
<name>A0A9Q8IPM5_9LACO</name>
<dbReference type="RefSeq" id="WP_140936152.1">
    <property type="nucleotide sequence ID" value="NZ_QUBF01000001.1"/>
</dbReference>
<dbReference type="InterPro" id="IPR020904">
    <property type="entry name" value="Sc_DH/Rdtase_CS"/>
</dbReference>
<proteinExistence type="inferred from homology"/>
<evidence type="ECO:0000313" key="3">
    <source>
        <dbReference type="EMBL" id="TPR46239.1"/>
    </source>
</evidence>
<dbReference type="Proteomes" id="UP000784700">
    <property type="component" value="Unassembled WGS sequence"/>
</dbReference>
<dbReference type="GO" id="GO:0016616">
    <property type="term" value="F:oxidoreductase activity, acting on the CH-OH group of donors, NAD or NADP as acceptor"/>
    <property type="evidence" value="ECO:0007669"/>
    <property type="project" value="UniProtKB-ARBA"/>
</dbReference>
<evidence type="ECO:0000313" key="4">
    <source>
        <dbReference type="Proteomes" id="UP000784700"/>
    </source>
</evidence>
<evidence type="ECO:0000256" key="1">
    <source>
        <dbReference type="ARBA" id="ARBA00006484"/>
    </source>
</evidence>
<comment type="caution">
    <text evidence="3">The sequence shown here is derived from an EMBL/GenBank/DDBJ whole genome shotgun (WGS) entry which is preliminary data.</text>
</comment>
<dbReference type="Gene3D" id="3.40.50.720">
    <property type="entry name" value="NAD(P)-binding Rossmann-like Domain"/>
    <property type="match status" value="1"/>
</dbReference>
<dbReference type="Pfam" id="PF00106">
    <property type="entry name" value="adh_short"/>
    <property type="match status" value="1"/>
</dbReference>
<sequence>MTLQNKVIVITGASSGMGAATTKKAVAKGAKVVIGARNEEKLKAIADSTENPANVVYQKTDVTNLEDVKALVKTAVDKFEKVDIIYNNAGIMPQDKLVDSDPESWKAMFNTNVIGVLNGIKATLPTMQKQGKGLIMATDSVAGHVVYPGSAVYNSTKFAVRAIMEGLRQEEHGNGIKTGIVSPGAVNTNLVSTIGNKQIKDAIAKMSQDSNMALSAEDVANSAIFMMEQPDNVNMNEILVRPTGQNV</sequence>
<evidence type="ECO:0000256" key="2">
    <source>
        <dbReference type="ARBA" id="ARBA00023002"/>
    </source>
</evidence>
<protein>
    <submittedName>
        <fullName evidence="3">SDR family NAD(P)-dependent oxidoreductase</fullName>
    </submittedName>
</protein>
<dbReference type="PRINTS" id="PR00081">
    <property type="entry name" value="GDHRDH"/>
</dbReference>
<dbReference type="EMBL" id="QUBG01000001">
    <property type="protein sequence ID" value="TPR46239.1"/>
    <property type="molecule type" value="Genomic_DNA"/>
</dbReference>
<keyword evidence="2" id="KW-0560">Oxidoreductase</keyword>
<accession>A0A9Q8IPM5</accession>
<reference evidence="3" key="1">
    <citation type="submission" date="2018-08" db="EMBL/GenBank/DDBJ databases">
        <title>Comparative genomics of wild bee and flower associated Lactobacillus reveals potential adaptation to the bee host.</title>
        <authorList>
            <person name="Vuong H.Q."/>
            <person name="Mcfrederick Q.S."/>
        </authorList>
    </citation>
    <scope>NUCLEOTIDE SEQUENCE</scope>
    <source>
        <strain evidence="3">HV_63</strain>
    </source>
</reference>
<organism evidence="3 4">
    <name type="scientific">Apilactobacillus micheneri</name>
    <dbReference type="NCBI Taxonomy" id="1899430"/>
    <lineage>
        <taxon>Bacteria</taxon>
        <taxon>Bacillati</taxon>
        <taxon>Bacillota</taxon>
        <taxon>Bacilli</taxon>
        <taxon>Lactobacillales</taxon>
        <taxon>Lactobacillaceae</taxon>
        <taxon>Apilactobacillus</taxon>
    </lineage>
</organism>
<dbReference type="SUPFAM" id="SSF51735">
    <property type="entry name" value="NAD(P)-binding Rossmann-fold domains"/>
    <property type="match status" value="1"/>
</dbReference>
<dbReference type="PANTHER" id="PTHR43115:SF4">
    <property type="entry name" value="DEHYDROGENASE_REDUCTASE SDR FAMILY MEMBER 11"/>
    <property type="match status" value="1"/>
</dbReference>
<dbReference type="InterPro" id="IPR002347">
    <property type="entry name" value="SDR_fam"/>
</dbReference>
<dbReference type="InterPro" id="IPR036291">
    <property type="entry name" value="NAD(P)-bd_dom_sf"/>
</dbReference>
<gene>
    <name evidence="3" type="ORF">DY130_01615</name>
</gene>
<dbReference type="AlphaFoldDB" id="A0A9Q8IPM5"/>
<dbReference type="FunFam" id="3.40.50.720:FF:000047">
    <property type="entry name" value="NADP-dependent L-serine/L-allo-threonine dehydrogenase"/>
    <property type="match status" value="1"/>
</dbReference>
<comment type="similarity">
    <text evidence="1">Belongs to the short-chain dehydrogenases/reductases (SDR) family.</text>
</comment>